<evidence type="ECO:0000256" key="19">
    <source>
        <dbReference type="SAM" id="SignalP"/>
    </source>
</evidence>
<dbReference type="InterPro" id="IPR000742">
    <property type="entry name" value="EGF"/>
</dbReference>
<evidence type="ECO:0000313" key="22">
    <source>
        <dbReference type="Ensembl" id="ENSGWIP00000007202.1"/>
    </source>
</evidence>
<organism evidence="22 23">
    <name type="scientific">Gouania willdenowi</name>
    <name type="common">Blunt-snouted clingfish</name>
    <name type="synonym">Lepadogaster willdenowi</name>
    <dbReference type="NCBI Taxonomy" id="441366"/>
    <lineage>
        <taxon>Eukaryota</taxon>
        <taxon>Metazoa</taxon>
        <taxon>Chordata</taxon>
        <taxon>Craniata</taxon>
        <taxon>Vertebrata</taxon>
        <taxon>Euteleostomi</taxon>
        <taxon>Actinopterygii</taxon>
        <taxon>Neopterygii</taxon>
        <taxon>Teleostei</taxon>
        <taxon>Neoteleostei</taxon>
        <taxon>Acanthomorphata</taxon>
        <taxon>Ovalentaria</taxon>
        <taxon>Blenniimorphae</taxon>
        <taxon>Blenniiformes</taxon>
        <taxon>Gobiesocoidei</taxon>
        <taxon>Gobiesocidae</taxon>
        <taxon>Gobiesocinae</taxon>
        <taxon>Gouania</taxon>
    </lineage>
</organism>
<comment type="caution">
    <text evidence="16">Lacks conserved residue(s) required for the propagation of feature annotation.</text>
</comment>
<keyword evidence="10 18" id="KW-1133">Transmembrane helix</keyword>
<dbReference type="SMART" id="SM00181">
    <property type="entry name" value="EGF"/>
    <property type="match status" value="5"/>
</dbReference>
<sequence length="546" mass="59046">MRAVRGLCAPLLLLVLSVLGGTGGTGGTEVLRPSSGTCIENQCFTLFHRTNTFMDAQDACTEQGAHLMTVRSPAAHDVITILLENVTDTLWIGLHAPGGCEGATAPPHPLRDFRWVTSDQDGNFSNWLSPPGACDAPRCVTVSQEKNFRWVEGPCTVHAEGFLCEHSFSEPCGPLHAPGDTVTYVTPLDFGGVSLQSLPPGSTATRTRSESTYVCFSGQWQQAPWNCEVHEGGCEYRCVQDPHSPPSCYCPPGHTVNPNNRVTCEPQEDDPCAALTCAHFCHKEGDTYACACDQGFQLAADGSSCVDFNDCRDGYTSSGDQCVDRDECAQAPCEQMCTNTPGSYTCSCYDGYIKDPKDPKKCALHCGKEECPAECDPNNRFQCYCPSGYVSEERGDEVFCLDMDECSFFYCDQLCTNTYGGYECRCSPGFTLVDVFKCVKNQDEDTDEGSGVTADPTFTTSQAVPLPRPTRKPSGVTRGGLAGIIVCTAVCVVLLVFLVHHLVNRRGTMGEGEGHAFKAAETHGLNQVIPPPATRETLKMIMGHAQ</sequence>
<dbReference type="InterPro" id="IPR051505">
    <property type="entry name" value="C-type_lectin_domain"/>
</dbReference>
<name>A0A8C5DIC5_GOUWI</name>
<dbReference type="Pfam" id="PF12662">
    <property type="entry name" value="cEGF"/>
    <property type="match status" value="1"/>
</dbReference>
<keyword evidence="12" id="KW-1015">Disulfide bond</keyword>
<dbReference type="Ensembl" id="ENSGWIT00000007972.1">
    <property type="protein sequence ID" value="ENSGWIP00000007202.1"/>
    <property type="gene ID" value="ENSGWIG00000004197.1"/>
</dbReference>
<reference evidence="22" key="3">
    <citation type="submission" date="2025-09" db="UniProtKB">
        <authorList>
            <consortium name="Ensembl"/>
        </authorList>
    </citation>
    <scope>IDENTIFICATION</scope>
</reference>
<evidence type="ECO:0000256" key="3">
    <source>
        <dbReference type="ARBA" id="ARBA00022536"/>
    </source>
</evidence>
<dbReference type="InterPro" id="IPR015149">
    <property type="entry name" value="Tme5_EGF-like"/>
</dbReference>
<dbReference type="SMART" id="SM00034">
    <property type="entry name" value="CLECT"/>
    <property type="match status" value="1"/>
</dbReference>
<proteinExistence type="predicted"/>
<dbReference type="Proteomes" id="UP000694680">
    <property type="component" value="Chromosome 24"/>
</dbReference>
<feature type="signal peptide" evidence="19">
    <location>
        <begin position="1"/>
        <end position="27"/>
    </location>
</feature>
<dbReference type="InterPro" id="IPR049883">
    <property type="entry name" value="NOTCH1_EGF-like"/>
</dbReference>
<dbReference type="SUPFAM" id="SSF57184">
    <property type="entry name" value="Growth factor receptor domain"/>
    <property type="match status" value="1"/>
</dbReference>
<reference evidence="22" key="2">
    <citation type="submission" date="2025-08" db="UniProtKB">
        <authorList>
            <consortium name="Ensembl"/>
        </authorList>
    </citation>
    <scope>IDENTIFICATION</scope>
</reference>
<dbReference type="FunFam" id="2.10.25.10:FF:000406">
    <property type="entry name" value="CD248 molecule"/>
    <property type="match status" value="1"/>
</dbReference>
<dbReference type="Pfam" id="PF07645">
    <property type="entry name" value="EGF_CA"/>
    <property type="match status" value="2"/>
</dbReference>
<dbReference type="InterPro" id="IPR009030">
    <property type="entry name" value="Growth_fac_rcpt_cys_sf"/>
</dbReference>
<dbReference type="Gene3D" id="2.10.25.10">
    <property type="entry name" value="Laminin"/>
    <property type="match status" value="5"/>
</dbReference>
<dbReference type="PROSITE" id="PS01187">
    <property type="entry name" value="EGF_CA"/>
    <property type="match status" value="1"/>
</dbReference>
<keyword evidence="4" id="KW-0597">Phosphoprotein</keyword>
<dbReference type="PROSITE" id="PS01186">
    <property type="entry name" value="EGF_2"/>
    <property type="match status" value="1"/>
</dbReference>
<accession>A0A8C5DIC5</accession>
<dbReference type="InterPro" id="IPR001881">
    <property type="entry name" value="EGF-like_Ca-bd_dom"/>
</dbReference>
<dbReference type="Pfam" id="PF09064">
    <property type="entry name" value="EGF_Tme5"/>
    <property type="match status" value="1"/>
</dbReference>
<evidence type="ECO:0000256" key="5">
    <source>
        <dbReference type="ARBA" id="ARBA00022692"/>
    </source>
</evidence>
<keyword evidence="7" id="KW-0430">Lectin</keyword>
<evidence type="ECO:0000256" key="9">
    <source>
        <dbReference type="ARBA" id="ARBA00022974"/>
    </source>
</evidence>
<evidence type="ECO:0000256" key="12">
    <source>
        <dbReference type="ARBA" id="ARBA00023157"/>
    </source>
</evidence>
<keyword evidence="9" id="KW-0654">Proteoglycan</keyword>
<evidence type="ECO:0000313" key="23">
    <source>
        <dbReference type="Proteomes" id="UP000694680"/>
    </source>
</evidence>
<dbReference type="SUPFAM" id="SSF56436">
    <property type="entry name" value="C-type lectin-like"/>
    <property type="match status" value="1"/>
</dbReference>
<dbReference type="GO" id="GO:0030246">
    <property type="term" value="F:carbohydrate binding"/>
    <property type="evidence" value="ECO:0007669"/>
    <property type="project" value="UniProtKB-KW"/>
</dbReference>
<dbReference type="InterPro" id="IPR016187">
    <property type="entry name" value="CTDL_fold"/>
</dbReference>
<evidence type="ECO:0000256" key="2">
    <source>
        <dbReference type="ARBA" id="ARBA00019822"/>
    </source>
</evidence>
<dbReference type="PIRSF" id="PIRSF001775">
    <property type="entry name" value="CD93/CD141"/>
    <property type="match status" value="1"/>
</dbReference>
<protein>
    <recommendedName>
        <fullName evidence="2">Thrombomodulin</fullName>
    </recommendedName>
</protein>
<evidence type="ECO:0000256" key="4">
    <source>
        <dbReference type="ARBA" id="ARBA00022553"/>
    </source>
</evidence>
<dbReference type="InterPro" id="IPR000152">
    <property type="entry name" value="EGF-type_Asp/Asn_hydroxyl_site"/>
</dbReference>
<dbReference type="Gene3D" id="3.10.100.10">
    <property type="entry name" value="Mannose-Binding Protein A, subunit A"/>
    <property type="match status" value="1"/>
</dbReference>
<comment type="subunit">
    <text evidence="15">Interacts with ITGAL, ITGAM and ITGB2. Interacts with thrombin/F2; this interaction switches the specificity of thrombin from a procoagulant to an anticoagulant and antifibrinolytic protease. Interacts with ANGP1 and ANGP2; these interactions significantly inhibit the generation of activated PC and TAFIa/CPB2 by the thrombin/thrombomodulin complex. Interacts with PF4; this interaction enhances generation of activated protein C. Interacts with HMGB1; this interaction inhibits HMGB1 inflammatory activity.</text>
</comment>
<reference evidence="22" key="1">
    <citation type="submission" date="2020-06" db="EMBL/GenBank/DDBJ databases">
        <authorList>
            <consortium name="Wellcome Sanger Institute Data Sharing"/>
        </authorList>
    </citation>
    <scope>NUCLEOTIDE SEQUENCE [LARGE SCALE GENOMIC DNA]</scope>
</reference>
<feature type="transmembrane region" description="Helical" evidence="18">
    <location>
        <begin position="479"/>
        <end position="499"/>
    </location>
</feature>
<feature type="domain" description="C-type lectin" evidence="21">
    <location>
        <begin position="39"/>
        <end position="155"/>
    </location>
</feature>
<keyword evidence="6 19" id="KW-0732">Signal</keyword>
<dbReference type="PANTHER" id="PTHR14789">
    <property type="entry name" value="CHONDROLECTIN VARIANT CHODLFDELTAE"/>
    <property type="match status" value="1"/>
</dbReference>
<dbReference type="PROSITE" id="PS50026">
    <property type="entry name" value="EGF_3"/>
    <property type="match status" value="1"/>
</dbReference>
<evidence type="ECO:0000256" key="13">
    <source>
        <dbReference type="ARBA" id="ARBA00023180"/>
    </source>
</evidence>
<dbReference type="GO" id="GO:0016020">
    <property type="term" value="C:membrane"/>
    <property type="evidence" value="ECO:0007669"/>
    <property type="project" value="UniProtKB-SubCell"/>
</dbReference>
<dbReference type="InterPro" id="IPR026823">
    <property type="entry name" value="cEGF"/>
</dbReference>
<evidence type="ECO:0000256" key="10">
    <source>
        <dbReference type="ARBA" id="ARBA00022989"/>
    </source>
</evidence>
<evidence type="ECO:0000256" key="16">
    <source>
        <dbReference type="PROSITE-ProRule" id="PRU00076"/>
    </source>
</evidence>
<feature type="domain" description="EGF-like" evidence="20">
    <location>
        <begin position="402"/>
        <end position="439"/>
    </location>
</feature>
<dbReference type="GO" id="GO:0004888">
    <property type="term" value="F:transmembrane signaling receptor activity"/>
    <property type="evidence" value="ECO:0007669"/>
    <property type="project" value="InterPro"/>
</dbReference>
<evidence type="ECO:0000256" key="1">
    <source>
        <dbReference type="ARBA" id="ARBA00004479"/>
    </source>
</evidence>
<dbReference type="AlphaFoldDB" id="A0A8C5DIC5"/>
<comment type="function">
    <text evidence="14">Endothelial cell receptor that plays a critical role in regulating several physiological processes including hemostasis, coagulation, fibrinolysis, inflammation, and angiogenesis. Acts as a cofactor for thrombin activation of protein C/PROC on the surface of vascular endothelial cells leading to initiation of the activated protein C anticoagulant pathway. Also accelerates the activation of the plasma carboxypeptidase B2/CPB2, which catalyzes removal of C-terminal basic amino acids from its substrates including kinins or anaphylatoxins leading to fibrinolysis inhibition. Plays critical protective roles in changing the cleavage specificity of protease-activated receptor 1/PAR1, inhibiting endothelial cell permeability and inflammation. Suppresses inflammation distinctly from its anticoagulant cofactor activity by sequestering HMGB1 thereby preventing it from engaging cellular receptors such as RAGE and contributing to the inflammatory response.</text>
</comment>
<keyword evidence="3 16" id="KW-0245">EGF-like domain</keyword>
<dbReference type="CDD" id="cd00054">
    <property type="entry name" value="EGF_CA"/>
    <property type="match status" value="1"/>
</dbReference>
<evidence type="ECO:0000256" key="15">
    <source>
        <dbReference type="ARBA" id="ARBA00046453"/>
    </source>
</evidence>
<dbReference type="InterPro" id="IPR016186">
    <property type="entry name" value="C-type_lectin-like/link_sf"/>
</dbReference>
<evidence type="ECO:0000256" key="18">
    <source>
        <dbReference type="SAM" id="Phobius"/>
    </source>
</evidence>
<evidence type="ECO:0000256" key="7">
    <source>
        <dbReference type="ARBA" id="ARBA00022734"/>
    </source>
</evidence>
<dbReference type="GO" id="GO:0005509">
    <property type="term" value="F:calcium ion binding"/>
    <property type="evidence" value="ECO:0007669"/>
    <property type="project" value="InterPro"/>
</dbReference>
<feature type="region of interest" description="Disordered" evidence="17">
    <location>
        <begin position="444"/>
        <end position="472"/>
    </location>
</feature>
<keyword evidence="13" id="KW-0325">Glycoprotein</keyword>
<dbReference type="PROSITE" id="PS00010">
    <property type="entry name" value="ASX_HYDROXYL"/>
    <property type="match status" value="2"/>
</dbReference>
<evidence type="ECO:0000256" key="11">
    <source>
        <dbReference type="ARBA" id="ARBA00023136"/>
    </source>
</evidence>
<dbReference type="SUPFAM" id="SSF57196">
    <property type="entry name" value="EGF/Laminin"/>
    <property type="match status" value="2"/>
</dbReference>
<dbReference type="Pfam" id="PF00059">
    <property type="entry name" value="Lectin_C"/>
    <property type="match status" value="1"/>
</dbReference>
<evidence type="ECO:0000259" key="20">
    <source>
        <dbReference type="PROSITE" id="PS50026"/>
    </source>
</evidence>
<dbReference type="InterPro" id="IPR018097">
    <property type="entry name" value="EGF_Ca-bd_CS"/>
</dbReference>
<dbReference type="SMART" id="SM00179">
    <property type="entry name" value="EGF_CA"/>
    <property type="match status" value="3"/>
</dbReference>
<evidence type="ECO:0000256" key="14">
    <source>
        <dbReference type="ARBA" id="ARBA00045242"/>
    </source>
</evidence>
<evidence type="ECO:0000256" key="8">
    <source>
        <dbReference type="ARBA" id="ARBA00022737"/>
    </source>
</evidence>
<gene>
    <name evidence="22" type="primary">thbd</name>
</gene>
<keyword evidence="11 18" id="KW-0472">Membrane</keyword>
<evidence type="ECO:0000256" key="17">
    <source>
        <dbReference type="SAM" id="MobiDB-lite"/>
    </source>
</evidence>
<evidence type="ECO:0000259" key="21">
    <source>
        <dbReference type="PROSITE" id="PS50041"/>
    </source>
</evidence>
<dbReference type="InterPro" id="IPR001304">
    <property type="entry name" value="C-type_lectin-like"/>
</dbReference>
<dbReference type="PANTHER" id="PTHR14789:SF9">
    <property type="entry name" value="THROMBOMODULIN"/>
    <property type="match status" value="1"/>
</dbReference>
<comment type="subcellular location">
    <subcellularLocation>
        <location evidence="1">Membrane</location>
        <topology evidence="1">Single-pass type I membrane protein</topology>
    </subcellularLocation>
</comment>
<feature type="chain" id="PRO_5034589957" description="Thrombomodulin" evidence="19">
    <location>
        <begin position="28"/>
        <end position="546"/>
    </location>
</feature>
<keyword evidence="5 18" id="KW-0812">Transmembrane</keyword>
<keyword evidence="8" id="KW-0677">Repeat</keyword>
<keyword evidence="23" id="KW-1185">Reference proteome</keyword>
<dbReference type="PROSITE" id="PS50041">
    <property type="entry name" value="C_TYPE_LECTIN_2"/>
    <property type="match status" value="1"/>
</dbReference>
<evidence type="ECO:0000256" key="6">
    <source>
        <dbReference type="ARBA" id="ARBA00022729"/>
    </source>
</evidence>